<dbReference type="InterPro" id="IPR005467">
    <property type="entry name" value="His_kinase_dom"/>
</dbReference>
<dbReference type="InterPro" id="IPR018062">
    <property type="entry name" value="HTH_AraC-typ_CS"/>
</dbReference>
<keyword evidence="4" id="KW-0805">Transcription regulation</keyword>
<evidence type="ECO:0000256" key="1">
    <source>
        <dbReference type="ARBA" id="ARBA00000085"/>
    </source>
</evidence>
<evidence type="ECO:0000259" key="9">
    <source>
        <dbReference type="PROSITE" id="PS50109"/>
    </source>
</evidence>
<evidence type="ECO:0000259" key="10">
    <source>
        <dbReference type="PROSITE" id="PS50110"/>
    </source>
</evidence>
<feature type="modified residue" description="4-aspartylphosphate" evidence="7">
    <location>
        <position position="1108"/>
    </location>
</feature>
<comment type="caution">
    <text evidence="11">The sequence shown here is derived from an EMBL/GenBank/DDBJ whole genome shotgun (WGS) entry which is preliminary data.</text>
</comment>
<dbReference type="SMART" id="SM00342">
    <property type="entry name" value="HTH_ARAC"/>
    <property type="match status" value="1"/>
</dbReference>
<dbReference type="GO" id="GO:0000155">
    <property type="term" value="F:phosphorelay sensor kinase activity"/>
    <property type="evidence" value="ECO:0007669"/>
    <property type="project" value="InterPro"/>
</dbReference>
<organism evidence="11 12">
    <name type="scientific">Candidatus Bacteroides merdavium</name>
    <dbReference type="NCBI Taxonomy" id="2838472"/>
    <lineage>
        <taxon>Bacteria</taxon>
        <taxon>Pseudomonadati</taxon>
        <taxon>Bacteroidota</taxon>
        <taxon>Bacteroidia</taxon>
        <taxon>Bacteroidales</taxon>
        <taxon>Bacteroidaceae</taxon>
        <taxon>Bacteroides</taxon>
    </lineage>
</organism>
<dbReference type="SMART" id="SM00387">
    <property type="entry name" value="HATPase_c"/>
    <property type="match status" value="1"/>
</dbReference>
<dbReference type="Gene3D" id="3.30.565.10">
    <property type="entry name" value="Histidine kinase-like ATPase, C-terminal domain"/>
    <property type="match status" value="1"/>
</dbReference>
<dbReference type="InterPro" id="IPR004358">
    <property type="entry name" value="Sig_transdc_His_kin-like_C"/>
</dbReference>
<dbReference type="SMART" id="SM00448">
    <property type="entry name" value="REC"/>
    <property type="match status" value="1"/>
</dbReference>
<dbReference type="SUPFAM" id="SSF47384">
    <property type="entry name" value="Homodimeric domain of signal transducing histidine kinase"/>
    <property type="match status" value="1"/>
</dbReference>
<dbReference type="PROSITE" id="PS50110">
    <property type="entry name" value="RESPONSE_REGULATORY"/>
    <property type="match status" value="1"/>
</dbReference>
<dbReference type="InterPro" id="IPR011047">
    <property type="entry name" value="Quinoprotein_ADH-like_sf"/>
</dbReference>
<dbReference type="SUPFAM" id="SSF101898">
    <property type="entry name" value="NHL repeat"/>
    <property type="match status" value="1"/>
</dbReference>
<dbReference type="PANTHER" id="PTHR43547">
    <property type="entry name" value="TWO-COMPONENT HISTIDINE KINASE"/>
    <property type="match status" value="1"/>
</dbReference>
<dbReference type="EC" id="2.7.13.3" evidence="2"/>
<evidence type="ECO:0000313" key="12">
    <source>
        <dbReference type="Proteomes" id="UP000824108"/>
    </source>
</evidence>
<dbReference type="InterPro" id="IPR036097">
    <property type="entry name" value="HisK_dim/P_sf"/>
</dbReference>
<keyword evidence="5" id="KW-0238">DNA-binding</keyword>
<dbReference type="Gene3D" id="1.10.287.130">
    <property type="match status" value="1"/>
</dbReference>
<dbReference type="InterPro" id="IPR011006">
    <property type="entry name" value="CheY-like_superfamily"/>
</dbReference>
<dbReference type="PRINTS" id="PR00344">
    <property type="entry name" value="BCTRLSENSOR"/>
</dbReference>
<evidence type="ECO:0000313" key="11">
    <source>
        <dbReference type="EMBL" id="HIZ91271.1"/>
    </source>
</evidence>
<dbReference type="SUPFAM" id="SSF55874">
    <property type="entry name" value="ATPase domain of HSP90 chaperone/DNA topoisomerase II/histidine kinase"/>
    <property type="match status" value="1"/>
</dbReference>
<evidence type="ECO:0000256" key="5">
    <source>
        <dbReference type="ARBA" id="ARBA00023125"/>
    </source>
</evidence>
<dbReference type="Pfam" id="PF00512">
    <property type="entry name" value="HisKA"/>
    <property type="match status" value="1"/>
</dbReference>
<accession>A0A9D2GYF0</accession>
<protein>
    <recommendedName>
        <fullName evidence="2">histidine kinase</fullName>
        <ecNumber evidence="2">2.7.13.3</ecNumber>
    </recommendedName>
</protein>
<dbReference type="InterPro" id="IPR036890">
    <property type="entry name" value="HATPase_C_sf"/>
</dbReference>
<dbReference type="Pfam" id="PF02518">
    <property type="entry name" value="HATPase_c"/>
    <property type="match status" value="1"/>
</dbReference>
<keyword evidence="3 7" id="KW-0597">Phosphoprotein</keyword>
<dbReference type="Pfam" id="PF00072">
    <property type="entry name" value="Response_reg"/>
    <property type="match status" value="1"/>
</dbReference>
<name>A0A9D2GYF0_9BACE</name>
<dbReference type="InterPro" id="IPR001789">
    <property type="entry name" value="Sig_transdc_resp-reg_receiver"/>
</dbReference>
<evidence type="ECO:0000259" key="8">
    <source>
        <dbReference type="PROSITE" id="PS01124"/>
    </source>
</evidence>
<dbReference type="Proteomes" id="UP000824108">
    <property type="component" value="Unassembled WGS sequence"/>
</dbReference>
<keyword evidence="6" id="KW-0804">Transcription</keyword>
<dbReference type="EMBL" id="DXAV01000034">
    <property type="protein sequence ID" value="HIZ91271.1"/>
    <property type="molecule type" value="Genomic_DNA"/>
</dbReference>
<dbReference type="Pfam" id="PF12833">
    <property type="entry name" value="HTH_18"/>
    <property type="match status" value="1"/>
</dbReference>
<dbReference type="Pfam" id="PF07495">
    <property type="entry name" value="Y_Y_Y"/>
    <property type="match status" value="1"/>
</dbReference>
<dbReference type="SMART" id="SM00388">
    <property type="entry name" value="HisKA"/>
    <property type="match status" value="1"/>
</dbReference>
<dbReference type="PROSITE" id="PS50109">
    <property type="entry name" value="HIS_KIN"/>
    <property type="match status" value="1"/>
</dbReference>
<sequence length="1319" mass="150456">MEMARQLLPLLAFLILHLMPSNAYGKHYLYKQILLNTGLPTTLNCISSDTKGFVWTGTKFGLGRFDGHEQKRYLHQPGDSTSLPGNYIYQILEDSAHHLWILTDMGVARYNYRNNQFISLKNRDGKPCIAYSICQWNHLLLLGGINKVYSFDLRTGAFTTFQELQHPNRFEIIRMAVSKGERLLCCSRWEGIYAIDLQTGRMNEAPFKCGKEISDMFIDSQQRIWIAPYNQGVRCFATDGRRMAEYTTRNSGLSNDIVLCITEKEGQIWFGTDGGGINILNPDSGSFAHLKHVPGDKLYSLPTNSINCLYRDQYQNIWIGGVYNGLINMREVHMKTYTDVPFGSSWGPSHNIIISLYQESPECIWVGTDGGGINRFNPATETFTHYPYTREDKITSICEFTPGKLLMSAFAEGLFVFDTRTGRKTPFRVIDEATTQTISQHGYSVYLHRNTPNTILLLSNHVYIYNVSSRTFSIAIEEKENPVSWGSLQAIFSEEGRTYLFDSKRIYEMNHTTQHLKTLYTSSKDININSVSYDRKNRFWIGTNQGLAYFTPATGQYTQVPTSLFTDISSVICRTPDEIWIGAENMLFSYSTDKERFTIYGESDGVLPNEYIPRAQLVINGQVYMGGVEGLLYIANNQKTDVSGFPEIQLSDIILNGTSINDQLTKDQNVLSVSRNSNVVIQIMTKEEDIFRRKLYRYRIEGLDENYTETYQPEVIMRTQVPGTYRIMASCTAKDGSWIPDRLLLTITILPPWYQTWWFITACIILSIALLSEAFRRTLKQKDRKLKWAMKEHERQVYEEKVRFLINISHELRTPLTLIYAPLKRILKTIGPNDEQYLPLKAIYRQSQRMKALINMVLDVRKMEVGESRLHLQPHPFNSWVGQVLQDFIGAGEAEQIHIDYRPDAAIGEVSFDKDKCEIVLSNLLVNALKHSPHNTCITVTTQLSGDDKVRVSISDQGCGLNQVNMDKLFKRFYQADGEQNGTGIGLSYSKILVEQHGGTIGAYNNTDAGATFYFELPLRHACEEIVSPPKAYLNELIADDGIPTETSATTDFDTTSYRILVADDHPEMTEFLKKILEEHFKQVMTASDGEEALQLTRKYRPDIIVSDVMMPRMNGYQLCQRIKEDIDISHIPVILLTARDDEQSQKEGYKNGADAYLAKPFEEETLLELVRNRLKDRENIRKRYIHAGPVPIPKETAISQADEAFLSKLNQIIQDNLDNSGLDISTICREIHMSRASLYNKLKALTDVSTNEYINKFRLEKAIALMSTTNLSFSEIAEQVGFATASYFSTAFKQYTGETPTQYKKRIRLSDDEKGKPA</sequence>
<dbReference type="InterPro" id="IPR011123">
    <property type="entry name" value="Y_Y_Y"/>
</dbReference>
<dbReference type="Pfam" id="PF07494">
    <property type="entry name" value="Reg_prop"/>
    <property type="match status" value="2"/>
</dbReference>
<dbReference type="FunFam" id="1.10.287.130:FF:000034">
    <property type="entry name" value="Two-component system sensor histidine kinase/response regulator"/>
    <property type="match status" value="1"/>
</dbReference>
<dbReference type="SUPFAM" id="SSF50998">
    <property type="entry name" value="Quinoprotein alcohol dehydrogenase-like"/>
    <property type="match status" value="1"/>
</dbReference>
<dbReference type="Gene3D" id="3.40.50.2300">
    <property type="match status" value="1"/>
</dbReference>
<comment type="catalytic activity">
    <reaction evidence="1">
        <text>ATP + protein L-histidine = ADP + protein N-phospho-L-histidine.</text>
        <dbReference type="EC" id="2.7.13.3"/>
    </reaction>
</comment>
<dbReference type="InterPro" id="IPR009057">
    <property type="entry name" value="Homeodomain-like_sf"/>
</dbReference>
<feature type="domain" description="HTH araC/xylS-type" evidence="8">
    <location>
        <begin position="1208"/>
        <end position="1307"/>
    </location>
</feature>
<dbReference type="InterPro" id="IPR018060">
    <property type="entry name" value="HTH_AraC"/>
</dbReference>
<dbReference type="GO" id="GO:0043565">
    <property type="term" value="F:sequence-specific DNA binding"/>
    <property type="evidence" value="ECO:0007669"/>
    <property type="project" value="InterPro"/>
</dbReference>
<dbReference type="Gene3D" id="1.10.10.60">
    <property type="entry name" value="Homeodomain-like"/>
    <property type="match status" value="2"/>
</dbReference>
<evidence type="ECO:0000256" key="7">
    <source>
        <dbReference type="PROSITE-ProRule" id="PRU00169"/>
    </source>
</evidence>
<gene>
    <name evidence="11" type="ORF">H9807_04030</name>
</gene>
<proteinExistence type="predicted"/>
<dbReference type="PROSITE" id="PS00041">
    <property type="entry name" value="HTH_ARAC_FAMILY_1"/>
    <property type="match status" value="1"/>
</dbReference>
<dbReference type="GO" id="GO:0003700">
    <property type="term" value="F:DNA-binding transcription factor activity"/>
    <property type="evidence" value="ECO:0007669"/>
    <property type="project" value="InterPro"/>
</dbReference>
<dbReference type="InterPro" id="IPR013783">
    <property type="entry name" value="Ig-like_fold"/>
</dbReference>
<dbReference type="SUPFAM" id="SSF52172">
    <property type="entry name" value="CheY-like"/>
    <property type="match status" value="1"/>
</dbReference>
<evidence type="ECO:0000256" key="3">
    <source>
        <dbReference type="ARBA" id="ARBA00022553"/>
    </source>
</evidence>
<dbReference type="InterPro" id="IPR003661">
    <property type="entry name" value="HisK_dim/P_dom"/>
</dbReference>
<dbReference type="InterPro" id="IPR003594">
    <property type="entry name" value="HATPase_dom"/>
</dbReference>
<evidence type="ECO:0000256" key="6">
    <source>
        <dbReference type="ARBA" id="ARBA00023163"/>
    </source>
</evidence>
<dbReference type="PROSITE" id="PS01124">
    <property type="entry name" value="HTH_ARAC_FAMILY_2"/>
    <property type="match status" value="1"/>
</dbReference>
<feature type="domain" description="Histidine kinase" evidence="9">
    <location>
        <begin position="807"/>
        <end position="1021"/>
    </location>
</feature>
<evidence type="ECO:0000256" key="4">
    <source>
        <dbReference type="ARBA" id="ARBA00023015"/>
    </source>
</evidence>
<dbReference type="FunFam" id="2.130.10.10:FF:000891">
    <property type="entry name" value="Two-component system sensor histidine kinase/response regulator, hybrid (One-component system)"/>
    <property type="match status" value="1"/>
</dbReference>
<dbReference type="PANTHER" id="PTHR43547:SF2">
    <property type="entry name" value="HYBRID SIGNAL TRANSDUCTION HISTIDINE KINASE C"/>
    <property type="match status" value="1"/>
</dbReference>
<dbReference type="InterPro" id="IPR011110">
    <property type="entry name" value="Reg_prop"/>
</dbReference>
<dbReference type="SUPFAM" id="SSF46689">
    <property type="entry name" value="Homeodomain-like"/>
    <property type="match status" value="1"/>
</dbReference>
<dbReference type="Gene3D" id="2.60.40.10">
    <property type="entry name" value="Immunoglobulins"/>
    <property type="match status" value="1"/>
</dbReference>
<reference evidence="11" key="2">
    <citation type="submission" date="2021-04" db="EMBL/GenBank/DDBJ databases">
        <authorList>
            <person name="Gilroy R."/>
        </authorList>
    </citation>
    <scope>NUCLEOTIDE SEQUENCE</scope>
    <source>
        <strain evidence="11">CHK118-2852</strain>
    </source>
</reference>
<feature type="domain" description="Response regulatory" evidence="10">
    <location>
        <begin position="1059"/>
        <end position="1175"/>
    </location>
</feature>
<dbReference type="Gene3D" id="2.130.10.10">
    <property type="entry name" value="YVTN repeat-like/Quinoprotein amine dehydrogenase"/>
    <property type="match status" value="2"/>
</dbReference>
<dbReference type="CDD" id="cd00082">
    <property type="entry name" value="HisKA"/>
    <property type="match status" value="1"/>
</dbReference>
<reference evidence="11" key="1">
    <citation type="journal article" date="2021" name="PeerJ">
        <title>Extensive microbial diversity within the chicken gut microbiome revealed by metagenomics and culture.</title>
        <authorList>
            <person name="Gilroy R."/>
            <person name="Ravi A."/>
            <person name="Getino M."/>
            <person name="Pursley I."/>
            <person name="Horton D.L."/>
            <person name="Alikhan N.F."/>
            <person name="Baker D."/>
            <person name="Gharbi K."/>
            <person name="Hall N."/>
            <person name="Watson M."/>
            <person name="Adriaenssens E.M."/>
            <person name="Foster-Nyarko E."/>
            <person name="Jarju S."/>
            <person name="Secka A."/>
            <person name="Antonio M."/>
            <person name="Oren A."/>
            <person name="Chaudhuri R.R."/>
            <person name="La Ragione R."/>
            <person name="Hildebrand F."/>
            <person name="Pallen M.J."/>
        </authorList>
    </citation>
    <scope>NUCLEOTIDE SEQUENCE</scope>
    <source>
        <strain evidence="11">CHK118-2852</strain>
    </source>
</reference>
<evidence type="ECO:0000256" key="2">
    <source>
        <dbReference type="ARBA" id="ARBA00012438"/>
    </source>
</evidence>
<dbReference type="InterPro" id="IPR015943">
    <property type="entry name" value="WD40/YVTN_repeat-like_dom_sf"/>
</dbReference>